<evidence type="ECO:0000256" key="3">
    <source>
        <dbReference type="ARBA" id="ARBA00015944"/>
    </source>
</evidence>
<keyword evidence="7 9" id="KW-0472">Membrane</keyword>
<dbReference type="Gene3D" id="1.20.120.80">
    <property type="entry name" value="Cytochrome c oxidase, subunit III, four-helix bundle"/>
    <property type="match status" value="1"/>
</dbReference>
<dbReference type="GO" id="GO:0009060">
    <property type="term" value="P:aerobic respiration"/>
    <property type="evidence" value="ECO:0000318"/>
    <property type="project" value="GO_Central"/>
</dbReference>
<dbReference type="InterPro" id="IPR000298">
    <property type="entry name" value="Cyt_c_oxidase-like_su3"/>
</dbReference>
<proteinExistence type="inferred from homology"/>
<dbReference type="InterPro" id="IPR035973">
    <property type="entry name" value="Cyt_c_oxidase_su3-like_sf"/>
</dbReference>
<protein>
    <recommendedName>
        <fullName evidence="3 8">Cytochrome c oxidase subunit 3</fullName>
    </recommendedName>
</protein>
<evidence type="ECO:0000313" key="11">
    <source>
        <dbReference type="EMBL" id="EDV18422.1"/>
    </source>
</evidence>
<evidence type="ECO:0000313" key="12">
    <source>
        <dbReference type="Proteomes" id="UP000009022"/>
    </source>
</evidence>
<dbReference type="PANTHER" id="PTHR11403:SF2">
    <property type="entry name" value="CYTOCHROME BO(3) UBIQUINOL OXIDASE SUBUNIT 3"/>
    <property type="match status" value="1"/>
</dbReference>
<evidence type="ECO:0000256" key="1">
    <source>
        <dbReference type="ARBA" id="ARBA00004651"/>
    </source>
</evidence>
<dbReference type="RefSeq" id="XP_002119092.1">
    <property type="nucleotide sequence ID" value="XM_002119056.1"/>
</dbReference>
<dbReference type="Pfam" id="PF00510">
    <property type="entry name" value="COX3"/>
    <property type="match status" value="1"/>
</dbReference>
<keyword evidence="8" id="KW-0496">Mitochondrion</keyword>
<keyword evidence="12" id="KW-1185">Reference proteome</keyword>
<evidence type="ECO:0000259" key="10">
    <source>
        <dbReference type="PROSITE" id="PS50253"/>
    </source>
</evidence>
<dbReference type="PANTHER" id="PTHR11403">
    <property type="entry name" value="CYTOCHROME C OXIDASE SUBUNIT III"/>
    <property type="match status" value="1"/>
</dbReference>
<feature type="transmembrane region" description="Helical" evidence="9">
    <location>
        <begin position="95"/>
        <end position="114"/>
    </location>
</feature>
<comment type="function">
    <text evidence="8">Component of the cytochrome c oxidase, the last enzyme in the mitochondrial electron transport chain which drives oxidative phosphorylation. The respiratory chain contains 3 multisubunit complexes succinate dehydrogenase (complex II, CII), ubiquinol-cytochrome c oxidoreductase (cytochrome b-c1 complex, complex III, CIII) and cytochrome c oxidase (complex IV, CIV), that cooperate to transfer electrons derived from NADH and succinate to molecular oxygen, creating an electrochemical gradient over the inner membrane that drives transmembrane transport and the ATP synthase. Cytochrome c oxidase is the component of the respiratory chain that catalyzes the reduction of oxygen to water. Electrons originating from reduced cytochrome c in the intermembrane space (IMS) are transferred via the dinuclear copper A center (CU(A)) of subunit 2 and heme A of subunit 1 to the active site in subunit 1, a binuclear center (BNC) formed by heme A3 and copper B (CU(B)). The BNC reduces molecular oxygen to 2 water molecules using 4 electrons from cytochrome c in the IMS and 4 protons from the mitochondrial matrix.</text>
</comment>
<keyword evidence="4" id="KW-1003">Cell membrane</keyword>
<dbReference type="EMBL" id="DS986587">
    <property type="protein sequence ID" value="EDV18422.1"/>
    <property type="molecule type" value="Genomic_DNA"/>
</dbReference>
<feature type="transmembrane region" description="Helical" evidence="9">
    <location>
        <begin position="181"/>
        <end position="201"/>
    </location>
</feature>
<dbReference type="Proteomes" id="UP000009022">
    <property type="component" value="Unassembled WGS sequence"/>
</dbReference>
<keyword evidence="6 9" id="KW-1133">Transmembrane helix</keyword>
<feature type="transmembrane region" description="Helical" evidence="9">
    <location>
        <begin position="69"/>
        <end position="88"/>
    </location>
</feature>
<dbReference type="PROSITE" id="PS50253">
    <property type="entry name" value="COX3"/>
    <property type="match status" value="1"/>
</dbReference>
<dbReference type="InParanoid" id="B3SFS3"/>
<evidence type="ECO:0000256" key="5">
    <source>
        <dbReference type="ARBA" id="ARBA00022692"/>
    </source>
</evidence>
<dbReference type="HOGENOM" id="CLU_044071_3_0_1"/>
<gene>
    <name evidence="11" type="ORF">TRIADDRAFT_35138</name>
</gene>
<dbReference type="OMA" id="TFKAVNP"/>
<dbReference type="CTD" id="6760306"/>
<dbReference type="STRING" id="10228.B3SFS3"/>
<accession>B3SFS3</accession>
<sequence length="203" mass="23097">MSNPAVNIQDERFPDTHRGVYSKTIFGFWVYLLSDFMLFATLFAAYAVLRNATYGGPTAKDLFNIHYTLIQTVVLLCASLTAGMGGVFAHKRRKIPTIICFTLTFIVGLVFMAMEWGEFTHLIASGSGWQRSAFLSSYFTVVGTHGLHVIFALLWVIVLLPPVFKDGLNPVNIRRLTCLRMFWQFLNVVWIFIFTIIYLMGVY</sequence>
<dbReference type="GO" id="GO:0004129">
    <property type="term" value="F:cytochrome-c oxidase activity"/>
    <property type="evidence" value="ECO:0007669"/>
    <property type="project" value="InterPro"/>
</dbReference>
<dbReference type="GeneID" id="6760306"/>
<dbReference type="FunFam" id="1.20.120.80:FF:000001">
    <property type="entry name" value="Cytochrome (Ubi)quinol oxidase subunit III"/>
    <property type="match status" value="1"/>
</dbReference>
<dbReference type="eggNOG" id="ENOG502S4Q5">
    <property type="taxonomic scope" value="Eukaryota"/>
</dbReference>
<feature type="transmembrane region" description="Helical" evidence="9">
    <location>
        <begin position="134"/>
        <end position="160"/>
    </location>
</feature>
<evidence type="ECO:0000256" key="8">
    <source>
        <dbReference type="RuleBase" id="RU003375"/>
    </source>
</evidence>
<dbReference type="KEGG" id="tad:TRIADDRAFT_35138"/>
<dbReference type="AlphaFoldDB" id="B3SFS3"/>
<evidence type="ECO:0000256" key="7">
    <source>
        <dbReference type="ARBA" id="ARBA00023136"/>
    </source>
</evidence>
<comment type="subcellular location">
    <subcellularLocation>
        <location evidence="1">Cell membrane</location>
        <topology evidence="1">Multi-pass membrane protein</topology>
    </subcellularLocation>
</comment>
<dbReference type="GO" id="GO:0019646">
    <property type="term" value="P:aerobic electron transport chain"/>
    <property type="evidence" value="ECO:0007669"/>
    <property type="project" value="InterPro"/>
</dbReference>
<dbReference type="GO" id="GO:0005886">
    <property type="term" value="C:plasma membrane"/>
    <property type="evidence" value="ECO:0007669"/>
    <property type="project" value="UniProtKB-SubCell"/>
</dbReference>
<dbReference type="InterPro" id="IPR013833">
    <property type="entry name" value="Cyt_c_oxidase_su3_a-hlx"/>
</dbReference>
<feature type="domain" description="Heme-copper oxidase subunit III family profile" evidence="10">
    <location>
        <begin position="26"/>
        <end position="202"/>
    </location>
</feature>
<keyword evidence="5 8" id="KW-0812">Transmembrane</keyword>
<dbReference type="InterPro" id="IPR024791">
    <property type="entry name" value="Cyt_c/ubiquinol_Oxase_su3"/>
</dbReference>
<evidence type="ECO:0000256" key="9">
    <source>
        <dbReference type="SAM" id="Phobius"/>
    </source>
</evidence>
<evidence type="ECO:0000256" key="2">
    <source>
        <dbReference type="ARBA" id="ARBA00010581"/>
    </source>
</evidence>
<feature type="transmembrane region" description="Helical" evidence="9">
    <location>
        <begin position="28"/>
        <end position="49"/>
    </location>
</feature>
<dbReference type="OrthoDB" id="10050457at2759"/>
<evidence type="ECO:0000256" key="4">
    <source>
        <dbReference type="ARBA" id="ARBA00022475"/>
    </source>
</evidence>
<organism evidence="11 12">
    <name type="scientific">Trichoplax adhaerens</name>
    <name type="common">Trichoplax reptans</name>
    <dbReference type="NCBI Taxonomy" id="10228"/>
    <lineage>
        <taxon>Eukaryota</taxon>
        <taxon>Metazoa</taxon>
        <taxon>Placozoa</taxon>
        <taxon>Uniplacotomia</taxon>
        <taxon>Trichoplacea</taxon>
        <taxon>Trichoplacidae</taxon>
        <taxon>Trichoplax</taxon>
    </lineage>
</organism>
<dbReference type="SUPFAM" id="SSF81452">
    <property type="entry name" value="Cytochrome c oxidase subunit III-like"/>
    <property type="match status" value="1"/>
</dbReference>
<comment type="similarity">
    <text evidence="2 8">Belongs to the cytochrome c oxidase subunit 3 family.</text>
</comment>
<evidence type="ECO:0000256" key="6">
    <source>
        <dbReference type="ARBA" id="ARBA00022989"/>
    </source>
</evidence>
<dbReference type="PhylomeDB" id="B3SFS3"/>
<reference evidence="11 12" key="1">
    <citation type="journal article" date="2008" name="Nature">
        <title>The Trichoplax genome and the nature of placozoans.</title>
        <authorList>
            <person name="Srivastava M."/>
            <person name="Begovic E."/>
            <person name="Chapman J."/>
            <person name="Putnam N.H."/>
            <person name="Hellsten U."/>
            <person name="Kawashima T."/>
            <person name="Kuo A."/>
            <person name="Mitros T."/>
            <person name="Salamov A."/>
            <person name="Carpenter M.L."/>
            <person name="Signorovitch A.Y."/>
            <person name="Moreno M.A."/>
            <person name="Kamm K."/>
            <person name="Grimwood J."/>
            <person name="Schmutz J."/>
            <person name="Shapiro H."/>
            <person name="Grigoriev I.V."/>
            <person name="Buss L.W."/>
            <person name="Schierwater B."/>
            <person name="Dellaporta S.L."/>
            <person name="Rokhsar D.S."/>
        </authorList>
    </citation>
    <scope>NUCLEOTIDE SEQUENCE [LARGE SCALE GENOMIC DNA]</scope>
    <source>
        <strain evidence="11 12">Grell-BS-1999</strain>
    </source>
</reference>
<name>B3SFS3_TRIAD</name>